<proteinExistence type="inferred from homology"/>
<evidence type="ECO:0008006" key="18">
    <source>
        <dbReference type="Google" id="ProtNLM"/>
    </source>
</evidence>
<evidence type="ECO:0000256" key="13">
    <source>
        <dbReference type="SAM" id="MobiDB-lite"/>
    </source>
</evidence>
<feature type="domain" description="B box-type" evidence="15">
    <location>
        <begin position="1"/>
        <end position="47"/>
    </location>
</feature>
<dbReference type="Pfam" id="PF11995">
    <property type="entry name" value="DUF3490"/>
    <property type="match status" value="1"/>
</dbReference>
<dbReference type="Pfam" id="PF00643">
    <property type="entry name" value="zf-B_box"/>
    <property type="match status" value="2"/>
</dbReference>
<dbReference type="InterPro" id="IPR021881">
    <property type="entry name" value="NACK_C"/>
</dbReference>
<evidence type="ECO:0000259" key="14">
    <source>
        <dbReference type="PROSITE" id="PS50067"/>
    </source>
</evidence>
<evidence type="ECO:0000256" key="4">
    <source>
        <dbReference type="ARBA" id="ARBA00022741"/>
    </source>
</evidence>
<dbReference type="PROSITE" id="PS50119">
    <property type="entry name" value="ZF_BBOX"/>
    <property type="match status" value="2"/>
</dbReference>
<dbReference type="PANTHER" id="PTHR47968:SF54">
    <property type="entry name" value="KINESIN-LIKE PROTEIN NACK2"/>
    <property type="match status" value="1"/>
</dbReference>
<dbReference type="InterPro" id="IPR036961">
    <property type="entry name" value="Kinesin_motor_dom_sf"/>
</dbReference>
<keyword evidence="8 12" id="KW-0175">Coiled coil</keyword>
<dbReference type="InterPro" id="IPR000315">
    <property type="entry name" value="Znf_B-box"/>
</dbReference>
<dbReference type="InterPro" id="IPR001752">
    <property type="entry name" value="Kinesin_motor_dom"/>
</dbReference>
<feature type="domain" description="Kinesin motor" evidence="14">
    <location>
        <begin position="433"/>
        <end position="757"/>
    </location>
</feature>
<dbReference type="Pfam" id="PF00225">
    <property type="entry name" value="Kinesin"/>
    <property type="match status" value="1"/>
</dbReference>
<evidence type="ECO:0000256" key="8">
    <source>
        <dbReference type="ARBA" id="ARBA00023054"/>
    </source>
</evidence>
<protein>
    <recommendedName>
        <fullName evidence="18">Kinesin-like protein</fullName>
    </recommendedName>
</protein>
<dbReference type="GO" id="GO:0003777">
    <property type="term" value="F:microtubule motor activity"/>
    <property type="evidence" value="ECO:0007669"/>
    <property type="project" value="InterPro"/>
</dbReference>
<evidence type="ECO:0000256" key="1">
    <source>
        <dbReference type="ARBA" id="ARBA00007310"/>
    </source>
</evidence>
<dbReference type="CDD" id="cd19821">
    <property type="entry name" value="Bbox1_BBX-like"/>
    <property type="match status" value="2"/>
</dbReference>
<keyword evidence="5 10" id="KW-0863">Zinc-finger</keyword>
<gene>
    <name evidence="16" type="ORF">SAY86_028688</name>
</gene>
<dbReference type="PROSITE" id="PS50067">
    <property type="entry name" value="KINESIN_MOTOR_2"/>
    <property type="match status" value="1"/>
</dbReference>
<dbReference type="CDD" id="cd01374">
    <property type="entry name" value="KISc_CENP_E"/>
    <property type="match status" value="1"/>
</dbReference>
<evidence type="ECO:0000256" key="9">
    <source>
        <dbReference type="ARBA" id="ARBA00023175"/>
    </source>
</evidence>
<dbReference type="PROSITE" id="PS00411">
    <property type="entry name" value="KINESIN_MOTOR_1"/>
    <property type="match status" value="1"/>
</dbReference>
<dbReference type="InterPro" id="IPR049808">
    <property type="entry name" value="CONSTANS-like_Bbox1"/>
</dbReference>
<name>A0AAN7M1T9_TRANT</name>
<keyword evidence="17" id="KW-1185">Reference proteome</keyword>
<keyword evidence="9 11" id="KW-0505">Motor protein</keyword>
<dbReference type="Gene3D" id="3.30.160.60">
    <property type="entry name" value="Classic Zinc Finger"/>
    <property type="match status" value="1"/>
</dbReference>
<dbReference type="EMBL" id="JAXQNO010000006">
    <property type="protein sequence ID" value="KAK4796362.1"/>
    <property type="molecule type" value="Genomic_DNA"/>
</dbReference>
<dbReference type="InterPro" id="IPR019821">
    <property type="entry name" value="Kinesin_motor_CS"/>
</dbReference>
<dbReference type="InterPro" id="IPR027417">
    <property type="entry name" value="P-loop_NTPase"/>
</dbReference>
<dbReference type="SMART" id="SM00336">
    <property type="entry name" value="BBOX"/>
    <property type="match status" value="2"/>
</dbReference>
<evidence type="ECO:0000256" key="6">
    <source>
        <dbReference type="ARBA" id="ARBA00022833"/>
    </source>
</evidence>
<keyword evidence="2" id="KW-0493">Microtubule</keyword>
<dbReference type="AlphaFoldDB" id="A0AAN7M1T9"/>
<evidence type="ECO:0000256" key="2">
    <source>
        <dbReference type="ARBA" id="ARBA00022701"/>
    </source>
</evidence>
<feature type="domain" description="B box-type" evidence="15">
    <location>
        <begin position="63"/>
        <end position="110"/>
    </location>
</feature>
<dbReference type="GO" id="GO:0005874">
    <property type="term" value="C:microtubule"/>
    <property type="evidence" value="ECO:0007669"/>
    <property type="project" value="UniProtKB-KW"/>
</dbReference>
<feature type="coiled-coil region" evidence="12">
    <location>
        <begin position="766"/>
        <end position="839"/>
    </location>
</feature>
<comment type="similarity">
    <text evidence="1">Belongs to the TRAFAC class myosin-kinesin ATPase superfamily. Kinesin family. KIN-7 subfamily.</text>
</comment>
<dbReference type="GO" id="GO:0008017">
    <property type="term" value="F:microtubule binding"/>
    <property type="evidence" value="ECO:0007669"/>
    <property type="project" value="InterPro"/>
</dbReference>
<evidence type="ECO:0000256" key="5">
    <source>
        <dbReference type="ARBA" id="ARBA00022771"/>
    </source>
</evidence>
<reference evidence="16 17" key="1">
    <citation type="journal article" date="2023" name="Hortic Res">
        <title>Pangenome of water caltrop reveals structural variations and asymmetric subgenome divergence after allopolyploidization.</title>
        <authorList>
            <person name="Zhang X."/>
            <person name="Chen Y."/>
            <person name="Wang L."/>
            <person name="Yuan Y."/>
            <person name="Fang M."/>
            <person name="Shi L."/>
            <person name="Lu R."/>
            <person name="Comes H.P."/>
            <person name="Ma Y."/>
            <person name="Chen Y."/>
            <person name="Huang G."/>
            <person name="Zhou Y."/>
            <person name="Zheng Z."/>
            <person name="Qiu Y."/>
        </authorList>
    </citation>
    <scope>NUCLEOTIDE SEQUENCE [LARGE SCALE GENOMIC DNA]</scope>
    <source>
        <strain evidence="16">F231</strain>
    </source>
</reference>
<dbReference type="GO" id="GO:0007018">
    <property type="term" value="P:microtubule-based movement"/>
    <property type="evidence" value="ECO:0007669"/>
    <property type="project" value="InterPro"/>
</dbReference>
<comment type="caution">
    <text evidence="16">The sequence shown here is derived from an EMBL/GenBank/DDBJ whole genome shotgun (WGS) entry which is preliminary data.</text>
</comment>
<feature type="compositionally biased region" description="Basic and acidic residues" evidence="13">
    <location>
        <begin position="950"/>
        <end position="975"/>
    </location>
</feature>
<evidence type="ECO:0000256" key="3">
    <source>
        <dbReference type="ARBA" id="ARBA00022723"/>
    </source>
</evidence>
<evidence type="ECO:0000256" key="7">
    <source>
        <dbReference type="ARBA" id="ARBA00022840"/>
    </source>
</evidence>
<dbReference type="PANTHER" id="PTHR47968">
    <property type="entry name" value="CENTROMERE PROTEIN E"/>
    <property type="match status" value="1"/>
</dbReference>
<feature type="region of interest" description="Disordered" evidence="13">
    <location>
        <begin position="950"/>
        <end position="976"/>
    </location>
</feature>
<keyword evidence="4 11" id="KW-0547">Nucleotide-binding</keyword>
<dbReference type="GO" id="GO:0005524">
    <property type="term" value="F:ATP binding"/>
    <property type="evidence" value="ECO:0007669"/>
    <property type="project" value="UniProtKB-UniRule"/>
</dbReference>
<dbReference type="PRINTS" id="PR00380">
    <property type="entry name" value="KINESINHEAVY"/>
</dbReference>
<sequence>MKIQCDVCNKAAATVFCVADEAAICGSCDLLVHQANKLASKHPRLSLVHSPSDSDGLKQQPHGHAPLCDVCQKRGAIMFCQQDRAVLCKDCDVLMHTANEHAMKHSRFLITRVELSSSCPPLLPDLKPTGMSQEPACIISEAVYYGPSLSMTMGSNSVSYDQWAGGGFCGGGEMLQEALMMEMLHGGWWDVDGLQQVVDSSCSASALSPGFSENFTLQRLAPAIHADPENHSTEFHLPLGSHNIIPLAQYSTTFWQPTDWDIPVDVLHSTSGLDHKYSFRILTKSRSIAGFLSLPQAQYVIVSVIRKPQLQSPPPQVFRQRLLLISRCPDHGTEAPSTPATVVTVRRVRKCKIRIFLAASIIKSFNGQRIVILAAKFGSPESRDSSWKVADSFLSVNSLALRPIVRPHESTKGRETEERRLCPSTFLYCQKEKILVSVRLRPLSDNERSRNEVCDWECINNSTVIYKGSNPDRAMLPSAYTFDRVFGCGCPTEQVYTEGAKEVVLSAVSGINSSIFAYGQTSSGKTYTMSGITEYAVSDIYDYIEKHQERDYILKFSAMEIYNEAVRDLLSLDSTPLRLLDDPERGTVVERLTEEMLQDWNHFLDLLAVCEAQRHIGETSMNQMSSRSHQILRLTIESSAREYQYHHLGARNSSTLTASVNFVDLAGSERASQTLSAGTRLKEGCHINRSTAVYLLWEPSKGGKGHVPYRNSKLTRILHNSLGGNARTAIICTMSPARMHVEQSRNTLLFASCAKEVTMNAQVNVVMSGKVLVKQLQRELARMENELRSFRTSSPTGSCDSSTVLREKELRIEVMEKEIKELTQQLDHAQSRIHDLLLLTTETQRLEPGTVKAENQDKYYGRVDSSNSNLDFADNAEEEFLLDRTSLKLPRMYSKIVAPDVLSGWDITAPKIQESSRNDDPNDDTEVMCKDVPCITVVESRPSIFYQKEQMVRKSEEDQNEDIKEENPKCPEKMGAESGDINYEATYDSMNKKIQDVQSTINCFVSLYPTADQSPPTSPNVDAVNTISMNIMRSRSSRTMLMGVPPYSISKASDLGFSGNLETPPLEFQDDFKKTWRKDFPISMQKVNEIAPNNQKPELEKYGPIVKVEPYDWEMEFRKKQRKIIKLWQACCVPLQHRTYFFLLFKGDSSDAVYMEVELRRLSFLRGTYISQSLELASSLKALNKEREILGKRILKMFRRHEREILYRAWNIGLDTKRASS</sequence>
<evidence type="ECO:0000313" key="16">
    <source>
        <dbReference type="EMBL" id="KAK4796362.1"/>
    </source>
</evidence>
<evidence type="ECO:0000259" key="15">
    <source>
        <dbReference type="PROSITE" id="PS50119"/>
    </source>
</evidence>
<dbReference type="Proteomes" id="UP001346149">
    <property type="component" value="Unassembled WGS sequence"/>
</dbReference>
<dbReference type="FunFam" id="3.40.850.10:FF:000016">
    <property type="entry name" value="Kinesin-like protein"/>
    <property type="match status" value="1"/>
</dbReference>
<keyword evidence="7 11" id="KW-0067">ATP-binding</keyword>
<keyword evidence="6" id="KW-0862">Zinc</keyword>
<keyword evidence="3" id="KW-0479">Metal-binding</keyword>
<evidence type="ECO:0000313" key="17">
    <source>
        <dbReference type="Proteomes" id="UP001346149"/>
    </source>
</evidence>
<evidence type="ECO:0000256" key="10">
    <source>
        <dbReference type="PROSITE-ProRule" id="PRU00024"/>
    </source>
</evidence>
<feature type="binding site" evidence="11">
    <location>
        <begin position="519"/>
        <end position="526"/>
    </location>
    <ligand>
        <name>ATP</name>
        <dbReference type="ChEBI" id="CHEBI:30616"/>
    </ligand>
</feature>
<organism evidence="16 17">
    <name type="scientific">Trapa natans</name>
    <name type="common">Water chestnut</name>
    <dbReference type="NCBI Taxonomy" id="22666"/>
    <lineage>
        <taxon>Eukaryota</taxon>
        <taxon>Viridiplantae</taxon>
        <taxon>Streptophyta</taxon>
        <taxon>Embryophyta</taxon>
        <taxon>Tracheophyta</taxon>
        <taxon>Spermatophyta</taxon>
        <taxon>Magnoliopsida</taxon>
        <taxon>eudicotyledons</taxon>
        <taxon>Gunneridae</taxon>
        <taxon>Pentapetalae</taxon>
        <taxon>rosids</taxon>
        <taxon>malvids</taxon>
        <taxon>Myrtales</taxon>
        <taxon>Lythraceae</taxon>
        <taxon>Trapa</taxon>
    </lineage>
</organism>
<dbReference type="Gene3D" id="3.40.850.10">
    <property type="entry name" value="Kinesin motor domain"/>
    <property type="match status" value="1"/>
</dbReference>
<accession>A0AAN7M1T9</accession>
<dbReference type="SMART" id="SM00129">
    <property type="entry name" value="KISc"/>
    <property type="match status" value="1"/>
</dbReference>
<dbReference type="InterPro" id="IPR027640">
    <property type="entry name" value="Kinesin-like_fam"/>
</dbReference>
<evidence type="ECO:0000256" key="11">
    <source>
        <dbReference type="PROSITE-ProRule" id="PRU00283"/>
    </source>
</evidence>
<dbReference type="GO" id="GO:0008270">
    <property type="term" value="F:zinc ion binding"/>
    <property type="evidence" value="ECO:0007669"/>
    <property type="project" value="UniProtKB-KW"/>
</dbReference>
<dbReference type="SUPFAM" id="SSF52540">
    <property type="entry name" value="P-loop containing nucleoside triphosphate hydrolases"/>
    <property type="match status" value="1"/>
</dbReference>
<evidence type="ECO:0000256" key="12">
    <source>
        <dbReference type="SAM" id="Coils"/>
    </source>
</evidence>